<keyword evidence="5" id="KW-0479">Metal-binding</keyword>
<keyword evidence="17" id="KW-0131">Cell cycle</keyword>
<evidence type="ECO:0000256" key="21">
    <source>
        <dbReference type="ARBA" id="ARBA00048988"/>
    </source>
</evidence>
<dbReference type="Pfam" id="PF05190">
    <property type="entry name" value="MutS_IV"/>
    <property type="match status" value="1"/>
</dbReference>
<evidence type="ECO:0000256" key="17">
    <source>
        <dbReference type="ARBA" id="ARBA00023306"/>
    </source>
</evidence>
<dbReference type="GO" id="GO:0005634">
    <property type="term" value="C:nucleus"/>
    <property type="evidence" value="ECO:0007669"/>
    <property type="project" value="UniProtKB-SubCell"/>
</dbReference>
<dbReference type="Pfam" id="PF01624">
    <property type="entry name" value="MutS_I"/>
    <property type="match status" value="1"/>
</dbReference>
<dbReference type="SMART" id="SM00487">
    <property type="entry name" value="DEXDc"/>
    <property type="match status" value="1"/>
</dbReference>
<name>M9LX28_PSEA3</name>
<comment type="catalytic activity">
    <reaction evidence="19">
        <text>Couples ATP hydrolysis with the unwinding of duplex DNA by translocating in the 3'-5' direction.</text>
        <dbReference type="EC" id="5.6.2.4"/>
    </reaction>
</comment>
<dbReference type="InterPro" id="IPR004179">
    <property type="entry name" value="Sec63-dom"/>
</dbReference>
<feature type="compositionally biased region" description="Polar residues" evidence="23">
    <location>
        <begin position="1385"/>
        <end position="1396"/>
    </location>
</feature>
<evidence type="ECO:0000256" key="14">
    <source>
        <dbReference type="ARBA" id="ARBA00023235"/>
    </source>
</evidence>
<dbReference type="SUPFAM" id="SSF52540">
    <property type="entry name" value="P-loop containing nucleoside triphosphate hydrolases"/>
    <property type="match status" value="2"/>
</dbReference>
<evidence type="ECO:0000256" key="9">
    <source>
        <dbReference type="ARBA" id="ARBA00022801"/>
    </source>
</evidence>
<dbReference type="GO" id="GO:0030983">
    <property type="term" value="F:mismatched DNA binding"/>
    <property type="evidence" value="ECO:0007669"/>
    <property type="project" value="InterPro"/>
</dbReference>
<dbReference type="PROSITE" id="PS51192">
    <property type="entry name" value="HELICASE_ATP_BIND_1"/>
    <property type="match status" value="1"/>
</dbReference>
<keyword evidence="15" id="KW-0539">Nucleus</keyword>
<keyword evidence="4" id="KW-0808">Transferase</keyword>
<dbReference type="InterPro" id="IPR052247">
    <property type="entry name" value="Meiotic_Crossover_Helicase"/>
</dbReference>
<feature type="region of interest" description="Disordered" evidence="23">
    <location>
        <begin position="111"/>
        <end position="140"/>
    </location>
</feature>
<evidence type="ECO:0000256" key="18">
    <source>
        <dbReference type="ARBA" id="ARBA00023315"/>
    </source>
</evidence>
<sequence>MSQELSFDLLARQYGVDLGESTYSVQPYQNSSQGFTPRYAQADASTRLASFRWQACENPAPSPPVRQPPIYLDDGQLLARHFDFERAEAAGLLAPSVQHVPSAALPMPTTLALPPFPPASSGSDVPTYGARQEQPRQLPSSKADDIFVEPEPGVLEAGDNVVLSAPTGSGKTVVFELALLRMLTRDPESVRAVYLAPTKALCSERTRDWSLRFGSVGCGVTELTGDSLHGLHVARKSRLIITTPEKWDSLTRKWDEQSGILSTVRLVLIDEVHILNEPQRGSRLEVVITRIKYKSSQARFVAVSATVPNLEDIAAWIGSNVRHGRASASIAETAPAEILRFGEAYRPCQLDKHVYGYPKAKDEFAFQSYLNHKLTDLIQTHGAGRPCLVFCATRRSTVQAAKAVAEGSRQFGTGPVDAARAITGDPSEHEAGNFDDQDLQTFWSSRVAFHHAGLSQNDRRKVERAFLAGQVHILCCTTTLATGINLPAYCVIIRGTKHYDGQWSEMSELDIIQMMGRAGRPQFDRSGVAVIMCEDTMQNHYRELVSGSRDIESGLAANLVEHVNAEIGLRGRTTEADIEAWIRQSFMWIRLQKNPTYYLDRDEGIGLDSVSEILQHLSSRTLTALESASLISRTEESGKIAATEYGDIMSRFFLRHKTMMALMAMPEHANTRAVLEAVAEAEEFGDQRLRQAEKGFLAGLRTHAEIRFPPRQIAGVADKVSLLIQASLAAINLSQLPKPPQGEANPFSDIKRIFQHAPRIVKAAVDIAICRRDGPACKAALDLARSIAAQAWDGSPAMLRQIDQIGDRSIKALANAGISSWQTLANTSAARVEMILNRNPPFGNKVVAAAQTVPRIGLEVVQRSSSPSKPILPSDAEAMDLTDPQARDRETSRSRIKVVLDIGVRIENRSTCMLKSKTTKLALSLCILTLTADGDFVDFRRMPIYRCTGEKRFTVHVELNDIRTRILTYAACDEIAGTTMQASLLPVDMANGSHRVQVARAELGQGGSCASDTDSTMQVQAGIAPVSAERAAATQNGFSRNRIQASADVDGGREEPDPDQELSGKRDLDDSTVTRRYRFQDRSVDAPYPSPALRVGVSSTQRPDGPTSPQKRKAIEALYADDDDSLDLLGRLDRLFPQPERVPTPAGPMTMPKGDEMDELSLGKLEHRDGDESPMHGSRSLFAGPNASSAPASAATTSERPPQRRFLKMLGNPSWLSGAEAADVTETEEARPAAPVGKWWDSLNPAEWIFCRKGKDDRVARRAKSNTPAEMTKMPSKAGTKQSSLLGFFSKAPASQTPARSAASPPRSAAGPAPASKPDAKSVAKAASPLNKTKGQAQALDTPPPSEHRSSSRASRSDAKSAPNSAVEEAPSSSPTYHRSSSLSTDNLLPITQAQVATKPKPSKTSDSEELTPPPSSDAGDMDIDEDDEVEQPLFRRRAVAKRPVTYAESDSEGHAAVDSDSEDDMPTRKRSSAKRARRSRDEDDFIVPDDHDEDDDLPMDAAAISDEDDAPAASEESDADDFASASKRSKAKKQTSKSSSSPPASSRPGPTSALSNFAMGRGASGSSPSVGRNGASNGGPRSGPSSASLSHLTKAERRVIEEKRKRAENEQAYSFLVDLRDKDGNRPGDAEYDSRTVFIPKSAWKDFTPFEEQFWRIKQNHWDTVLFFQKGKFYELYEEDALIGHREFDLKLTDRVKMKMVGVPEASFDIFAAKFLALGYKVGRVDQTETAVAKGMRVGERSRGGGSEIVNRELRHVLTSGTIVDAASLPDDLNSYCVSIKEDASAGRNGPLFGVCTLDASTAEFNLTEFEDDESRTRLETLLRSLRLKEVLHEKAGLSPQTLRVLRSTVPSTAQITMLKPGVEFLEPETTLRKLNALFNPDVDAEARVETLEPVDPALLPEGIESMVDRACAMSALGGMLCYLAQLNLDRDLCSSRNFNIFDPLKQDKCLVLDAQSLTHLNVLQNDEGTEEGTLHRLLNRCVTPFGKRLFKIWLVAPLATADAIRARQDAVEDLLKYPGFGDEFETFGKTLPDIERIVPRVRAGKCRPRDFTAVLKALTRFEKSVRQLRAHCDGFETAVISDLLDSIPAVSPIARELQSSFRMTEDGSFNPIEGAFEPYDRAEAAIAKVEAQLEHEIDSYRKQLKLTSAKCAWKHLGTKDIFQIEVPVSTKVPANWTKLSGTKDRNRWYSPKVRDLVQDIKEARETRLAALKQFHQSLFASFSEQSDVFLQAVKTVAEVDCLLSLAKSSYAIGEPSCRPELVEHETALLEFEELRHPCIAGENVDFIPNDIRLGGKNDEVVILTGGNMAGKSTTARTSATAVILAQLGCRVPAASARLSPVDRIASRMGANDQIFRNNSTFMVEMLEASRIINECTPRSLVIMDELGRGTSTFDGQAIAFAVLHHLVSRTRCLTFFLTHYTNLAYDFDSYSRVSNKHMQVLVDDAKREVIFTYRLVDGIAESSYGTQVAALAGVPHEICDRAAAVSKQFADATKASQAEKKGRAIPLALLSDFVHLVKLAKQEAPASSDRNAEVKARAMLSQLDIIRSQVAALSKRAASAPLTSGIPAGSEERTDATGQPSEPVRTAAKKVTTYAGRNRRALTEDPLAPTNLVSSNVDEDEAMPKAQSSPILGATRTPLFPAMRAAKTANRKAGPKPASTSSAREPEQLILDLGQRIRIRCAECDMQYDSSSAEDCTLHARHHERTVRGLDWSAKALAVWGEPVAQVTLTRPATKTALRGKQAGGGATGQSEAVTIRCYDMTTLKDAVANRKITELLETVDEALGAAAMDAASVRTCKVLVAVCEGRAAGAAVVGRVPAGQAREVLPSNTDKENCTTDEAGSTRAGTVWNDAGDAIFVSDALSASQTPPVGVHRIHVIASWRRTGMASALLDAAADNSVYGFDLQGLIRTYGSRAKAVAFSQPTEAGRQLAEAWIRKGAPSTTSSPTRLIVFEA</sequence>
<dbReference type="Pfam" id="PF05188">
    <property type="entry name" value="MutS_II"/>
    <property type="match status" value="1"/>
</dbReference>
<dbReference type="SMART" id="SM00533">
    <property type="entry name" value="MUTSd"/>
    <property type="match status" value="1"/>
</dbReference>
<dbReference type="Pfam" id="PF02889">
    <property type="entry name" value="Sec63"/>
    <property type="match status" value="1"/>
</dbReference>
<dbReference type="PROSITE" id="PS00486">
    <property type="entry name" value="DNA_MISMATCH_REPAIR_2"/>
    <property type="match status" value="1"/>
</dbReference>
<dbReference type="SMART" id="SM00973">
    <property type="entry name" value="Sec63"/>
    <property type="match status" value="1"/>
</dbReference>
<dbReference type="InterPro" id="IPR036678">
    <property type="entry name" value="MutS_con_dom_sf"/>
</dbReference>
<feature type="region of interest" description="Disordered" evidence="23">
    <location>
        <begin position="1166"/>
        <end position="1203"/>
    </location>
</feature>
<dbReference type="SUPFAM" id="SSF55271">
    <property type="entry name" value="DNA repair protein MutS, domain I"/>
    <property type="match status" value="1"/>
</dbReference>
<evidence type="ECO:0000256" key="8">
    <source>
        <dbReference type="ARBA" id="ARBA00022771"/>
    </source>
</evidence>
<dbReference type="InterPro" id="IPR036187">
    <property type="entry name" value="DNA_mismatch_repair_MutS_sf"/>
</dbReference>
<feature type="region of interest" description="Disordered" evidence="23">
    <location>
        <begin position="864"/>
        <end position="890"/>
    </location>
</feature>
<dbReference type="GO" id="GO:0008270">
    <property type="term" value="F:zinc ion binding"/>
    <property type="evidence" value="ECO:0007669"/>
    <property type="project" value="UniProtKB-KW"/>
</dbReference>
<reference evidence="27" key="1">
    <citation type="journal article" date="2013" name="Genome Announc.">
        <title>Genome sequence of the basidiomycetous yeast Pseudozyma antarctica T-34, a producer of the glycolipid biosurfactants mannosylerythritol lipids.</title>
        <authorList>
            <person name="Morita T."/>
            <person name="Koike H."/>
            <person name="Koyama Y."/>
            <person name="Hagiwara H."/>
            <person name="Ito E."/>
            <person name="Fukuoka T."/>
            <person name="Imura T."/>
            <person name="Machida M."/>
            <person name="Kitamoto D."/>
        </authorList>
    </citation>
    <scope>NUCLEOTIDE SEQUENCE [LARGE SCALE GENOMIC DNA]</scope>
    <source>
        <strain evidence="27">T-34</strain>
    </source>
</reference>
<evidence type="ECO:0000259" key="24">
    <source>
        <dbReference type="PROSITE" id="PS51192"/>
    </source>
</evidence>
<dbReference type="PROSITE" id="PS51194">
    <property type="entry name" value="HELICASE_CTER"/>
    <property type="match status" value="1"/>
</dbReference>
<keyword evidence="11" id="KW-0862">Zinc</keyword>
<dbReference type="InterPro" id="IPR007696">
    <property type="entry name" value="DNA_mismatch_repair_MutS_core"/>
</dbReference>
<keyword evidence="10" id="KW-0347">Helicase</keyword>
<dbReference type="Gene3D" id="3.30.420.110">
    <property type="entry name" value="MutS, connector domain"/>
    <property type="match status" value="1"/>
</dbReference>
<evidence type="ECO:0000256" key="4">
    <source>
        <dbReference type="ARBA" id="ARBA00022679"/>
    </source>
</evidence>
<dbReference type="Gene3D" id="1.10.1420.10">
    <property type="match status" value="2"/>
</dbReference>
<dbReference type="InterPro" id="IPR027417">
    <property type="entry name" value="P-loop_NTPase"/>
</dbReference>
<dbReference type="FunFam" id="3.40.50.300:FF:001752">
    <property type="entry name" value="DNA mismatch repair protein"/>
    <property type="match status" value="1"/>
</dbReference>
<comment type="similarity">
    <text evidence="2">Belongs to the DNA mismatch repair MutS family.</text>
</comment>
<dbReference type="Pfam" id="PF00270">
    <property type="entry name" value="DEAD"/>
    <property type="match status" value="1"/>
</dbReference>
<feature type="compositionally biased region" description="Low complexity" evidence="23">
    <location>
        <begin position="1187"/>
        <end position="1198"/>
    </location>
</feature>
<dbReference type="GO" id="GO:0043138">
    <property type="term" value="F:3'-5' DNA helicase activity"/>
    <property type="evidence" value="ECO:0007669"/>
    <property type="project" value="UniProtKB-EC"/>
</dbReference>
<dbReference type="SUPFAM" id="SSF48334">
    <property type="entry name" value="DNA repair protein MutS, domain III"/>
    <property type="match status" value="1"/>
</dbReference>
<dbReference type="InterPro" id="IPR000432">
    <property type="entry name" value="DNA_mismatch_repair_MutS_C"/>
</dbReference>
<dbReference type="GO" id="GO:0016787">
    <property type="term" value="F:hydrolase activity"/>
    <property type="evidence" value="ECO:0007669"/>
    <property type="project" value="UniProtKB-KW"/>
</dbReference>
<feature type="compositionally biased region" description="Low complexity" evidence="23">
    <location>
        <begin position="1292"/>
        <end position="1329"/>
    </location>
</feature>
<keyword evidence="8" id="KW-0863">Zinc-finger</keyword>
<keyword evidence="22" id="KW-0175">Coiled coil</keyword>
<feature type="compositionally biased region" description="Basic and acidic residues" evidence="23">
    <location>
        <begin position="1062"/>
        <end position="1084"/>
    </location>
</feature>
<evidence type="ECO:0000256" key="1">
    <source>
        <dbReference type="ARBA" id="ARBA00004123"/>
    </source>
</evidence>
<dbReference type="InterPro" id="IPR007695">
    <property type="entry name" value="DNA_mismatch_repair_MutS-lik_N"/>
</dbReference>
<feature type="compositionally biased region" description="Low complexity" evidence="23">
    <location>
        <begin position="1537"/>
        <end position="1547"/>
    </location>
</feature>
<evidence type="ECO:0000313" key="26">
    <source>
        <dbReference type="EMBL" id="GAC75049.1"/>
    </source>
</evidence>
<dbReference type="InterPro" id="IPR007861">
    <property type="entry name" value="DNA_mismatch_repair_MutS_clamp"/>
</dbReference>
<feature type="compositionally biased region" description="Acidic residues" evidence="23">
    <location>
        <begin position="1420"/>
        <end position="1431"/>
    </location>
</feature>
<evidence type="ECO:0000259" key="25">
    <source>
        <dbReference type="PROSITE" id="PS51194"/>
    </source>
</evidence>
<dbReference type="InterPro" id="IPR057842">
    <property type="entry name" value="WH_MER3"/>
</dbReference>
<feature type="compositionally biased region" description="Polar residues" evidence="23">
    <location>
        <begin position="1033"/>
        <end position="1044"/>
    </location>
</feature>
<evidence type="ECO:0000256" key="15">
    <source>
        <dbReference type="ARBA" id="ARBA00023242"/>
    </source>
</evidence>
<dbReference type="EC" id="5.6.2.4" evidence="20"/>
<dbReference type="Proteomes" id="UP000011976">
    <property type="component" value="Unassembled WGS sequence"/>
</dbReference>
<dbReference type="SMART" id="SM00534">
    <property type="entry name" value="MUTSac"/>
    <property type="match status" value="1"/>
</dbReference>
<keyword evidence="18" id="KW-0012">Acyltransferase</keyword>
<evidence type="ECO:0000256" key="12">
    <source>
        <dbReference type="ARBA" id="ARBA00022840"/>
    </source>
</evidence>
<dbReference type="Pfam" id="PF23445">
    <property type="entry name" value="WHD_SNRNP200"/>
    <property type="match status" value="1"/>
</dbReference>
<dbReference type="InterPro" id="IPR036388">
    <property type="entry name" value="WH-like_DNA-bd_sf"/>
</dbReference>
<dbReference type="InterPro" id="IPR028005">
    <property type="entry name" value="AcTrfase_ESCO_Znf_dom"/>
</dbReference>
<dbReference type="InterPro" id="IPR016151">
    <property type="entry name" value="DNA_mismatch_repair_MutS_N"/>
</dbReference>
<dbReference type="InterPro" id="IPR007860">
    <property type="entry name" value="DNA_mmatch_repair_MutS_con_dom"/>
</dbReference>
<feature type="compositionally biased region" description="Acidic residues" evidence="23">
    <location>
        <begin position="1506"/>
        <end position="1522"/>
    </location>
</feature>
<keyword evidence="12" id="KW-0067">ATP-binding</keyword>
<dbReference type="InterPro" id="IPR014001">
    <property type="entry name" value="Helicase_ATP-bd"/>
</dbReference>
<feature type="compositionally biased region" description="Acidic residues" evidence="23">
    <location>
        <begin position="1483"/>
        <end position="1499"/>
    </location>
</feature>
<dbReference type="InterPro" id="IPR001650">
    <property type="entry name" value="Helicase_C-like"/>
</dbReference>
<feature type="region of interest" description="Disordered" evidence="23">
    <location>
        <begin position="2648"/>
        <end position="2668"/>
    </location>
</feature>
<feature type="region of interest" description="Disordered" evidence="23">
    <location>
        <begin position="1033"/>
        <end position="1111"/>
    </location>
</feature>
<keyword evidence="7" id="KW-0227">DNA damage</keyword>
<feature type="compositionally biased region" description="Low complexity" evidence="23">
    <location>
        <begin position="1372"/>
        <end position="1384"/>
    </location>
</feature>
<feature type="domain" description="Helicase C-terminal" evidence="25">
    <location>
        <begin position="373"/>
        <end position="567"/>
    </location>
</feature>
<accession>M9LX28</accession>
<evidence type="ECO:0000256" key="7">
    <source>
        <dbReference type="ARBA" id="ARBA00022763"/>
    </source>
</evidence>
<dbReference type="InterPro" id="IPR028009">
    <property type="entry name" value="ESCO_Acetyltransf_dom"/>
</dbReference>
<organism evidence="26 27">
    <name type="scientific">Pseudozyma antarctica (strain T-34)</name>
    <name type="common">Yeast</name>
    <name type="synonym">Candida antarctica</name>
    <dbReference type="NCBI Taxonomy" id="1151754"/>
    <lineage>
        <taxon>Eukaryota</taxon>
        <taxon>Fungi</taxon>
        <taxon>Dikarya</taxon>
        <taxon>Basidiomycota</taxon>
        <taxon>Ustilaginomycotina</taxon>
        <taxon>Ustilaginomycetes</taxon>
        <taxon>Ustilaginales</taxon>
        <taxon>Ustilaginaceae</taxon>
        <taxon>Moesziomyces</taxon>
    </lineage>
</organism>
<dbReference type="STRING" id="1151754.M9LX28"/>
<keyword evidence="13" id="KW-0238">DNA-binding</keyword>
<dbReference type="Pfam" id="PF05192">
    <property type="entry name" value="MutS_III"/>
    <property type="match status" value="1"/>
</dbReference>
<evidence type="ECO:0000256" key="11">
    <source>
        <dbReference type="ARBA" id="ARBA00022833"/>
    </source>
</evidence>
<evidence type="ECO:0000256" key="6">
    <source>
        <dbReference type="ARBA" id="ARBA00022741"/>
    </source>
</evidence>
<evidence type="ECO:0000256" key="16">
    <source>
        <dbReference type="ARBA" id="ARBA00023254"/>
    </source>
</evidence>
<evidence type="ECO:0000256" key="3">
    <source>
        <dbReference type="ARBA" id="ARBA00010140"/>
    </source>
</evidence>
<dbReference type="FunFam" id="3.40.1170.10:FF:000002">
    <property type="entry name" value="DNA mismatch repair protein"/>
    <property type="match status" value="1"/>
</dbReference>
<dbReference type="EMBL" id="DF196780">
    <property type="protein sequence ID" value="GAC75049.1"/>
    <property type="molecule type" value="Genomic_DNA"/>
</dbReference>
<feature type="region of interest" description="Disordered" evidence="23">
    <location>
        <begin position="1263"/>
        <end position="1594"/>
    </location>
</feature>
<feature type="compositionally biased region" description="Basic residues" evidence="23">
    <location>
        <begin position="1469"/>
        <end position="1479"/>
    </location>
</feature>
<evidence type="ECO:0000256" key="22">
    <source>
        <dbReference type="SAM" id="Coils"/>
    </source>
</evidence>
<evidence type="ECO:0000256" key="10">
    <source>
        <dbReference type="ARBA" id="ARBA00022806"/>
    </source>
</evidence>
<dbReference type="FunFam" id="3.30.420.110:FF:000013">
    <property type="entry name" value="DNA mismatch repair protein"/>
    <property type="match status" value="1"/>
</dbReference>
<comment type="similarity">
    <text evidence="3">Belongs to the helicase family. SKI2 subfamily.</text>
</comment>
<proteinExistence type="inferred from homology"/>
<comment type="catalytic activity">
    <reaction evidence="21">
        <text>ATP + H2O = ADP + phosphate + H(+)</text>
        <dbReference type="Rhea" id="RHEA:13065"/>
        <dbReference type="ChEBI" id="CHEBI:15377"/>
        <dbReference type="ChEBI" id="CHEBI:15378"/>
        <dbReference type="ChEBI" id="CHEBI:30616"/>
        <dbReference type="ChEBI" id="CHEBI:43474"/>
        <dbReference type="ChEBI" id="CHEBI:456216"/>
        <dbReference type="EC" id="5.6.2.4"/>
    </reaction>
</comment>
<keyword evidence="9" id="KW-0378">Hydrolase</keyword>
<dbReference type="Gene3D" id="1.10.3380.10">
    <property type="entry name" value="Sec63 N-terminal domain-like domain"/>
    <property type="match status" value="1"/>
</dbReference>
<dbReference type="GO" id="GO:0051321">
    <property type="term" value="P:meiotic cell cycle"/>
    <property type="evidence" value="ECO:0007669"/>
    <property type="project" value="UniProtKB-KW"/>
</dbReference>
<evidence type="ECO:0000256" key="19">
    <source>
        <dbReference type="ARBA" id="ARBA00034617"/>
    </source>
</evidence>
<protein>
    <recommendedName>
        <fullName evidence="20">DNA 3'-5' helicase</fullName>
        <ecNumber evidence="20">5.6.2.4</ecNumber>
    </recommendedName>
</protein>
<gene>
    <name evidence="26" type="ORF">PANT_14c00015</name>
</gene>
<dbReference type="Gene3D" id="3.40.1170.10">
    <property type="entry name" value="DNA repair protein MutS, domain I"/>
    <property type="match status" value="1"/>
</dbReference>
<comment type="subcellular location">
    <subcellularLocation>
        <location evidence="1">Nucleus</location>
    </subcellularLocation>
</comment>
<feature type="compositionally biased region" description="Basic and acidic residues" evidence="23">
    <location>
        <begin position="1346"/>
        <end position="1359"/>
    </location>
</feature>
<keyword evidence="16" id="KW-0469">Meiosis</keyword>
<dbReference type="PANTHER" id="PTHR47835:SF3">
    <property type="entry name" value="HELICASE FOR MEIOSIS 1"/>
    <property type="match status" value="1"/>
</dbReference>
<keyword evidence="6" id="KW-0547">Nucleotide-binding</keyword>
<dbReference type="Pfam" id="PF13878">
    <property type="entry name" value="zf-C2H2_3"/>
    <property type="match status" value="1"/>
</dbReference>
<dbReference type="SMART" id="SM00490">
    <property type="entry name" value="HELICc"/>
    <property type="match status" value="1"/>
</dbReference>
<dbReference type="GO" id="GO:0006298">
    <property type="term" value="P:mismatch repair"/>
    <property type="evidence" value="ECO:0007669"/>
    <property type="project" value="InterPro"/>
</dbReference>
<dbReference type="CDD" id="cd18795">
    <property type="entry name" value="SF2_C_Ski2"/>
    <property type="match status" value="1"/>
</dbReference>
<evidence type="ECO:0000256" key="23">
    <source>
        <dbReference type="SAM" id="MobiDB-lite"/>
    </source>
</evidence>
<evidence type="ECO:0000313" key="27">
    <source>
        <dbReference type="Proteomes" id="UP000011976"/>
    </source>
</evidence>
<dbReference type="SUPFAM" id="SSF53150">
    <property type="entry name" value="DNA repair protein MutS, domain II"/>
    <property type="match status" value="1"/>
</dbReference>
<dbReference type="Pfam" id="PF00488">
    <property type="entry name" value="MutS_V"/>
    <property type="match status" value="1"/>
</dbReference>
<dbReference type="Gene3D" id="1.10.10.10">
    <property type="entry name" value="Winged helix-like DNA-binding domain superfamily/Winged helix DNA-binding domain"/>
    <property type="match status" value="1"/>
</dbReference>
<keyword evidence="14" id="KW-0413">Isomerase</keyword>
<evidence type="ECO:0000256" key="2">
    <source>
        <dbReference type="ARBA" id="ARBA00006271"/>
    </source>
</evidence>
<feature type="domain" description="Helicase ATP-binding" evidence="24">
    <location>
        <begin position="152"/>
        <end position="325"/>
    </location>
</feature>
<dbReference type="NCBIfam" id="NF003810">
    <property type="entry name" value="PRK05399.1"/>
    <property type="match status" value="1"/>
</dbReference>
<dbReference type="Gene3D" id="3.40.50.300">
    <property type="entry name" value="P-loop containing nucleotide triphosphate hydrolases"/>
    <property type="match status" value="3"/>
</dbReference>
<dbReference type="GO" id="GO:0005524">
    <property type="term" value="F:ATP binding"/>
    <property type="evidence" value="ECO:0007669"/>
    <property type="project" value="UniProtKB-KW"/>
</dbReference>
<dbReference type="GO" id="GO:0016746">
    <property type="term" value="F:acyltransferase activity"/>
    <property type="evidence" value="ECO:0007669"/>
    <property type="project" value="UniProtKB-KW"/>
</dbReference>
<evidence type="ECO:0000256" key="13">
    <source>
        <dbReference type="ARBA" id="ARBA00023125"/>
    </source>
</evidence>
<evidence type="ECO:0000256" key="5">
    <source>
        <dbReference type="ARBA" id="ARBA00022723"/>
    </source>
</evidence>
<dbReference type="OrthoDB" id="121051at2759"/>
<dbReference type="Pfam" id="PF00271">
    <property type="entry name" value="Helicase_C"/>
    <property type="match status" value="1"/>
</dbReference>
<dbReference type="InterPro" id="IPR011545">
    <property type="entry name" value="DEAD/DEAH_box_helicase_dom"/>
</dbReference>
<dbReference type="SUPFAM" id="SSF158702">
    <property type="entry name" value="Sec63 N-terminal domain-like"/>
    <property type="match status" value="1"/>
</dbReference>
<evidence type="ECO:0000256" key="20">
    <source>
        <dbReference type="ARBA" id="ARBA00034808"/>
    </source>
</evidence>
<feature type="coiled-coil region" evidence="22">
    <location>
        <begin position="2121"/>
        <end position="2152"/>
    </location>
</feature>
<feature type="region of interest" description="Disordered" evidence="23">
    <location>
        <begin position="2561"/>
        <end position="2613"/>
    </location>
</feature>
<dbReference type="PANTHER" id="PTHR47835">
    <property type="entry name" value="HFM1, ATP DEPENDENT DNA HELICASE HOMOLOG"/>
    <property type="match status" value="1"/>
</dbReference>
<dbReference type="Pfam" id="PF13880">
    <property type="entry name" value="Acetyltransf_13"/>
    <property type="match status" value="1"/>
</dbReference>